<dbReference type="EMBL" id="JAVRHU010000002">
    <property type="protein sequence ID" value="MDT0621875.1"/>
    <property type="molecule type" value="Genomic_DNA"/>
</dbReference>
<evidence type="ECO:0000313" key="12">
    <source>
        <dbReference type="Proteomes" id="UP001250662"/>
    </source>
</evidence>
<keyword evidence="6 11" id="KW-0067">ATP-binding</keyword>
<dbReference type="PROSITE" id="PS50893">
    <property type="entry name" value="ABC_TRANSPORTER_2"/>
    <property type="match status" value="1"/>
</dbReference>
<keyword evidence="2" id="KW-0813">Transport</keyword>
<evidence type="ECO:0000259" key="10">
    <source>
        <dbReference type="PROSITE" id="PS50893"/>
    </source>
</evidence>
<feature type="domain" description="ABC transporter" evidence="10">
    <location>
        <begin position="9"/>
        <end position="245"/>
    </location>
</feature>
<keyword evidence="5" id="KW-0547">Nucleotide-binding</keyword>
<keyword evidence="12" id="KW-1185">Reference proteome</keyword>
<evidence type="ECO:0000256" key="2">
    <source>
        <dbReference type="ARBA" id="ARBA00022448"/>
    </source>
</evidence>
<dbReference type="RefSeq" id="WP_311387859.1">
    <property type="nucleotide sequence ID" value="NZ_JAVRHU010000002.1"/>
</dbReference>
<dbReference type="SUPFAM" id="SSF52540">
    <property type="entry name" value="P-loop containing nucleoside triphosphate hydrolases"/>
    <property type="match status" value="1"/>
</dbReference>
<protein>
    <submittedName>
        <fullName evidence="11">ABC transporter ATP-binding protein</fullName>
    </submittedName>
</protein>
<evidence type="ECO:0000313" key="11">
    <source>
        <dbReference type="EMBL" id="MDT0621875.1"/>
    </source>
</evidence>
<evidence type="ECO:0000256" key="5">
    <source>
        <dbReference type="ARBA" id="ARBA00022741"/>
    </source>
</evidence>
<comment type="caution">
    <text evidence="11">The sequence shown here is derived from an EMBL/GenBank/DDBJ whole genome shotgun (WGS) entry which is preliminary data.</text>
</comment>
<evidence type="ECO:0000256" key="8">
    <source>
        <dbReference type="ARBA" id="ARBA00023065"/>
    </source>
</evidence>
<accession>A0ABU3BI77</accession>
<proteinExistence type="predicted"/>
<dbReference type="Pfam" id="PF00005">
    <property type="entry name" value="ABC_tran"/>
    <property type="match status" value="1"/>
</dbReference>
<dbReference type="Proteomes" id="UP001250662">
    <property type="component" value="Unassembled WGS sequence"/>
</dbReference>
<sequence length="259" mass="28856">MITTDLNTIAVHNLKIGYKNNTIANEITFSLQPGELCAIIGVNGIGKSTLLRTLGNIQNKLGGIIKIQNKELEKYSPIEVAKQMSLVLTENIASKNLTVKELITLGRQPYTNWMGSLSKADSEFIDECIAALELEPFINRKCHEISDGQLQRVLIARAQAQDTPLILLDEPTTHLDLYHKVQILKLLKQLVQEQQKTIVFTTHEIDLAIQLADKILIIDGIENPFNEPCELISSGAFEKLFPTDMVTFDANSGSFKVNK</sequence>
<dbReference type="InterPro" id="IPR027417">
    <property type="entry name" value="P-loop_NTPase"/>
</dbReference>
<comment type="subcellular location">
    <subcellularLocation>
        <location evidence="1">Cell membrane</location>
        <topology evidence="1">Peripheral membrane protein</topology>
    </subcellularLocation>
</comment>
<evidence type="ECO:0000256" key="3">
    <source>
        <dbReference type="ARBA" id="ARBA00022475"/>
    </source>
</evidence>
<keyword evidence="9" id="KW-0472">Membrane</keyword>
<name>A0ABU3BI77_9FLAO</name>
<evidence type="ECO:0000256" key="1">
    <source>
        <dbReference type="ARBA" id="ARBA00004202"/>
    </source>
</evidence>
<dbReference type="InterPro" id="IPR051535">
    <property type="entry name" value="Siderophore_ABC-ATPase"/>
</dbReference>
<dbReference type="CDD" id="cd03214">
    <property type="entry name" value="ABC_Iron-Siderophores_B12_Hemin"/>
    <property type="match status" value="1"/>
</dbReference>
<keyword evidence="4" id="KW-0410">Iron transport</keyword>
<dbReference type="Gene3D" id="3.40.50.300">
    <property type="entry name" value="P-loop containing nucleotide triphosphate hydrolases"/>
    <property type="match status" value="1"/>
</dbReference>
<keyword evidence="7" id="KW-0408">Iron</keyword>
<dbReference type="PANTHER" id="PTHR42771">
    <property type="entry name" value="IRON(3+)-HYDROXAMATE IMPORT ATP-BINDING PROTEIN FHUC"/>
    <property type="match status" value="1"/>
</dbReference>
<keyword evidence="3" id="KW-1003">Cell membrane</keyword>
<evidence type="ECO:0000256" key="4">
    <source>
        <dbReference type="ARBA" id="ARBA00022496"/>
    </source>
</evidence>
<reference evidence="11 12" key="1">
    <citation type="submission" date="2023-09" db="EMBL/GenBank/DDBJ databases">
        <authorList>
            <person name="Rey-Velasco X."/>
        </authorList>
    </citation>
    <scope>NUCLEOTIDE SEQUENCE [LARGE SCALE GENOMIC DNA]</scope>
    <source>
        <strain evidence="11 12">P007</strain>
    </source>
</reference>
<evidence type="ECO:0000256" key="7">
    <source>
        <dbReference type="ARBA" id="ARBA00023004"/>
    </source>
</evidence>
<keyword evidence="8" id="KW-0406">Ion transport</keyword>
<dbReference type="GO" id="GO:0005524">
    <property type="term" value="F:ATP binding"/>
    <property type="evidence" value="ECO:0007669"/>
    <property type="project" value="UniProtKB-KW"/>
</dbReference>
<gene>
    <name evidence="11" type="ORF">RM520_09565</name>
</gene>
<evidence type="ECO:0000256" key="9">
    <source>
        <dbReference type="ARBA" id="ARBA00023136"/>
    </source>
</evidence>
<dbReference type="InterPro" id="IPR003439">
    <property type="entry name" value="ABC_transporter-like_ATP-bd"/>
</dbReference>
<organism evidence="11 12">
    <name type="scientific">Croceitalea vernalis</name>
    <dbReference type="NCBI Taxonomy" id="3075599"/>
    <lineage>
        <taxon>Bacteria</taxon>
        <taxon>Pseudomonadati</taxon>
        <taxon>Bacteroidota</taxon>
        <taxon>Flavobacteriia</taxon>
        <taxon>Flavobacteriales</taxon>
        <taxon>Flavobacteriaceae</taxon>
        <taxon>Croceitalea</taxon>
    </lineage>
</organism>
<evidence type="ECO:0000256" key="6">
    <source>
        <dbReference type="ARBA" id="ARBA00022840"/>
    </source>
</evidence>
<dbReference type="SMART" id="SM00382">
    <property type="entry name" value="AAA"/>
    <property type="match status" value="1"/>
</dbReference>
<dbReference type="InterPro" id="IPR003593">
    <property type="entry name" value="AAA+_ATPase"/>
</dbReference>
<dbReference type="PANTHER" id="PTHR42771:SF3">
    <property type="entry name" value="PETROBACTIN IMPORT ATP-BINDING PROTEIN YCLP"/>
    <property type="match status" value="1"/>
</dbReference>